<dbReference type="Pfam" id="PF10551">
    <property type="entry name" value="MULE"/>
    <property type="match status" value="1"/>
</dbReference>
<dbReference type="EMBL" id="CAJVPZ010003642">
    <property type="protein sequence ID" value="CAG8533471.1"/>
    <property type="molecule type" value="Genomic_DNA"/>
</dbReference>
<evidence type="ECO:0000313" key="3">
    <source>
        <dbReference type="Proteomes" id="UP000789396"/>
    </source>
</evidence>
<reference evidence="2" key="1">
    <citation type="submission" date="2021-06" db="EMBL/GenBank/DDBJ databases">
        <authorList>
            <person name="Kallberg Y."/>
            <person name="Tangrot J."/>
            <person name="Rosling A."/>
        </authorList>
    </citation>
    <scope>NUCLEOTIDE SEQUENCE</scope>
    <source>
        <strain evidence="2">IN212</strain>
    </source>
</reference>
<organism evidence="2 3">
    <name type="scientific">Racocetra fulgida</name>
    <dbReference type="NCBI Taxonomy" id="60492"/>
    <lineage>
        <taxon>Eukaryota</taxon>
        <taxon>Fungi</taxon>
        <taxon>Fungi incertae sedis</taxon>
        <taxon>Mucoromycota</taxon>
        <taxon>Glomeromycotina</taxon>
        <taxon>Glomeromycetes</taxon>
        <taxon>Diversisporales</taxon>
        <taxon>Gigasporaceae</taxon>
        <taxon>Racocetra</taxon>
    </lineage>
</organism>
<comment type="caution">
    <text evidence="2">The sequence shown here is derived from an EMBL/GenBank/DDBJ whole genome shotgun (WGS) entry which is preliminary data.</text>
</comment>
<dbReference type="InterPro" id="IPR018289">
    <property type="entry name" value="MULE_transposase_dom"/>
</dbReference>
<sequence length="87" mass="10008">MATKPLYNDNRDQDGSFVQAIFGYIKLLLRTFALVYSKAKDFYCWVLQQLYKILPILTDDSHVATIITDRELALIAAISIVFPNTRH</sequence>
<dbReference type="OrthoDB" id="4327540at2759"/>
<proteinExistence type="predicted"/>
<keyword evidence="3" id="KW-1185">Reference proteome</keyword>
<evidence type="ECO:0000259" key="1">
    <source>
        <dbReference type="Pfam" id="PF10551"/>
    </source>
</evidence>
<gene>
    <name evidence="2" type="ORF">RFULGI_LOCUS3897</name>
</gene>
<dbReference type="AlphaFoldDB" id="A0A9N9AL35"/>
<evidence type="ECO:0000313" key="2">
    <source>
        <dbReference type="EMBL" id="CAG8533471.1"/>
    </source>
</evidence>
<name>A0A9N9AL35_9GLOM</name>
<feature type="domain" description="MULE transposase" evidence="1">
    <location>
        <begin position="26"/>
        <end position="87"/>
    </location>
</feature>
<protein>
    <submittedName>
        <fullName evidence="2">8955_t:CDS:1</fullName>
    </submittedName>
</protein>
<accession>A0A9N9AL35</accession>
<dbReference type="Proteomes" id="UP000789396">
    <property type="component" value="Unassembled WGS sequence"/>
</dbReference>